<dbReference type="EnsemblMetazoa" id="PPAI002764-RA">
    <property type="protein sequence ID" value="PPAI002764-PA"/>
    <property type="gene ID" value="PPAI002764"/>
</dbReference>
<dbReference type="PROSITE" id="PS50157">
    <property type="entry name" value="ZINC_FINGER_C2H2_2"/>
    <property type="match status" value="36"/>
</dbReference>
<dbReference type="FunFam" id="3.30.160.60:FF:000075">
    <property type="entry name" value="Putative zinc finger protein 536"/>
    <property type="match status" value="1"/>
</dbReference>
<feature type="domain" description="C2H2-type" evidence="12">
    <location>
        <begin position="1214"/>
        <end position="1242"/>
    </location>
</feature>
<dbReference type="EMBL" id="AJVK01025409">
    <property type="status" value="NOT_ANNOTATED_CDS"/>
    <property type="molecule type" value="Genomic_DNA"/>
</dbReference>
<dbReference type="Gene3D" id="3.30.160.60">
    <property type="entry name" value="Classic Zinc Finger"/>
    <property type="match status" value="27"/>
</dbReference>
<feature type="domain" description="C2H2-type" evidence="12">
    <location>
        <begin position="601"/>
        <end position="629"/>
    </location>
</feature>
<feature type="domain" description="C2H2-type" evidence="12">
    <location>
        <begin position="1013"/>
        <end position="1048"/>
    </location>
</feature>
<dbReference type="Proteomes" id="UP000092462">
    <property type="component" value="Unassembled WGS sequence"/>
</dbReference>
<dbReference type="Pfam" id="PF13894">
    <property type="entry name" value="zf-C2H2_4"/>
    <property type="match status" value="1"/>
</dbReference>
<keyword evidence="10" id="KW-0539">Nucleus</keyword>
<feature type="domain" description="C2H2-type" evidence="12">
    <location>
        <begin position="1123"/>
        <end position="1151"/>
    </location>
</feature>
<keyword evidence="5" id="KW-0863">Zinc-finger</keyword>
<feature type="domain" description="C2H2-type" evidence="12">
    <location>
        <begin position="664"/>
        <end position="687"/>
    </location>
</feature>
<name>A0A1B0D5K7_PHLPP</name>
<evidence type="ECO:0000256" key="1">
    <source>
        <dbReference type="ARBA" id="ARBA00004123"/>
    </source>
</evidence>
<dbReference type="FunFam" id="3.30.160.60:FF:002343">
    <property type="entry name" value="Zinc finger protein 33A"/>
    <property type="match status" value="1"/>
</dbReference>
<feature type="domain" description="C2H2-type" evidence="12">
    <location>
        <begin position="1077"/>
        <end position="1105"/>
    </location>
</feature>
<keyword evidence="7" id="KW-0805">Transcription regulation</keyword>
<feature type="domain" description="C2H2-type" evidence="12">
    <location>
        <begin position="70"/>
        <end position="97"/>
    </location>
</feature>
<feature type="domain" description="C2H2-type" evidence="12">
    <location>
        <begin position="765"/>
        <end position="788"/>
    </location>
</feature>
<accession>A0A1B0D5K7</accession>
<feature type="domain" description="C2H2-type" evidence="12">
    <location>
        <begin position="1186"/>
        <end position="1213"/>
    </location>
</feature>
<feature type="domain" description="C2H2-type" evidence="12">
    <location>
        <begin position="894"/>
        <end position="921"/>
    </location>
</feature>
<evidence type="ECO:0000259" key="12">
    <source>
        <dbReference type="PROSITE" id="PS50157"/>
    </source>
</evidence>
<keyword evidence="9" id="KW-0804">Transcription</keyword>
<reference evidence="13" key="1">
    <citation type="submission" date="2022-08" db="UniProtKB">
        <authorList>
            <consortium name="EnsemblMetazoa"/>
        </authorList>
    </citation>
    <scope>IDENTIFICATION</scope>
    <source>
        <strain evidence="13">Israel</strain>
    </source>
</reference>
<keyword evidence="8" id="KW-0238">DNA-binding</keyword>
<feature type="compositionally biased region" description="Basic and acidic residues" evidence="11">
    <location>
        <begin position="134"/>
        <end position="147"/>
    </location>
</feature>
<feature type="domain" description="C2H2-type" evidence="12">
    <location>
        <begin position="953"/>
        <end position="981"/>
    </location>
</feature>
<feature type="domain" description="C2H2-type" evidence="12">
    <location>
        <begin position="1245"/>
        <end position="1273"/>
    </location>
</feature>
<organism evidence="13 14">
    <name type="scientific">Phlebotomus papatasi</name>
    <name type="common">Sandfly</name>
    <dbReference type="NCBI Taxonomy" id="29031"/>
    <lineage>
        <taxon>Eukaryota</taxon>
        <taxon>Metazoa</taxon>
        <taxon>Ecdysozoa</taxon>
        <taxon>Arthropoda</taxon>
        <taxon>Hexapoda</taxon>
        <taxon>Insecta</taxon>
        <taxon>Pterygota</taxon>
        <taxon>Neoptera</taxon>
        <taxon>Endopterygota</taxon>
        <taxon>Diptera</taxon>
        <taxon>Nematocera</taxon>
        <taxon>Psychodoidea</taxon>
        <taxon>Psychodidae</taxon>
        <taxon>Phlebotomus</taxon>
        <taxon>Phlebotomus</taxon>
    </lineage>
</organism>
<feature type="domain" description="C2H2-type" evidence="12">
    <location>
        <begin position="372"/>
        <end position="400"/>
    </location>
</feature>
<feature type="region of interest" description="Disordered" evidence="11">
    <location>
        <begin position="120"/>
        <end position="163"/>
    </location>
</feature>
<feature type="domain" description="C2H2-type" evidence="12">
    <location>
        <begin position="1274"/>
        <end position="1301"/>
    </location>
</feature>
<dbReference type="GO" id="GO:0043565">
    <property type="term" value="F:sequence-specific DNA binding"/>
    <property type="evidence" value="ECO:0007669"/>
    <property type="project" value="TreeGrafter"/>
</dbReference>
<dbReference type="SUPFAM" id="SSF57667">
    <property type="entry name" value="beta-beta-alpha zinc fingers"/>
    <property type="match status" value="20"/>
</dbReference>
<evidence type="ECO:0000313" key="13">
    <source>
        <dbReference type="EnsemblMetazoa" id="PPAI002764-PA"/>
    </source>
</evidence>
<feature type="domain" description="C2H2-type" evidence="12">
    <location>
        <begin position="257"/>
        <end position="284"/>
    </location>
</feature>
<feature type="domain" description="C2H2-type" evidence="12">
    <location>
        <begin position="529"/>
        <end position="557"/>
    </location>
</feature>
<dbReference type="VEuPathDB" id="VectorBase:PPAPM1_008894"/>
<dbReference type="FunFam" id="3.30.160.60:FF:000145">
    <property type="entry name" value="Zinc finger protein 574"/>
    <property type="match status" value="1"/>
</dbReference>
<dbReference type="PANTHER" id="PTHR24408:SF58">
    <property type="entry name" value="TRANSCRIPTION FACTOR (TFIIIA), PUTATIVE (AFU_ORTHOLOGUE AFUA_1G05150)-RELATED"/>
    <property type="match status" value="1"/>
</dbReference>
<evidence type="ECO:0000256" key="7">
    <source>
        <dbReference type="ARBA" id="ARBA00023015"/>
    </source>
</evidence>
<feature type="domain" description="C2H2-type" evidence="12">
    <location>
        <begin position="400"/>
        <end position="429"/>
    </location>
</feature>
<feature type="domain" description="C2H2-type" evidence="12">
    <location>
        <begin position="16"/>
        <end position="44"/>
    </location>
</feature>
<dbReference type="GO" id="GO:0000981">
    <property type="term" value="F:DNA-binding transcription factor activity, RNA polymerase II-specific"/>
    <property type="evidence" value="ECO:0007669"/>
    <property type="project" value="TreeGrafter"/>
</dbReference>
<feature type="domain" description="C2H2-type" evidence="12">
    <location>
        <begin position="735"/>
        <end position="764"/>
    </location>
</feature>
<sequence length="1346" mass="156860">METMSIKIKLENLEELQCRECGENFQENILFESHRKSQHSSFKCNICSSDKYSLTDFEYHLQKHGGFKIFTCILCQATFTVLADLNNHLPIHLVQEPMSNEKTEPDDDMMKYEVVYSPGDETENHEEASQGSPKVEHQPDDNPQEKSKSKRKRGRPRRIRLKDEGNAKRFECPQCFHTSKSASNLKKHIRTHTGLKPFECAECGKCYSEKYDVRIHLQLKHTKPKKQEICPFCGKKFNFTIRLKSHIRAIHRPREKFPCFICGKIYSTRGGLYFHLKTHNTESERHKCSECNKMFDKQHYLQRHYRHVHASPRFFCEWESCSFRSNSHSVLVEHLRTHTGEKPFQCNTCSKSFATKAALTSHMSQRHNPATLQCEFCEKVFKISATLRCHVRRVHMERTVVCPVCDKKYATKGDLTRHMKDKSHMLMKHNPSKKKTEICSICGKGFYMLRRLQVHMKIHQSQRERYPCTKFACDWESCNYRTRIQSLLLVHKRTHTGERPFACSRCTSAFATNKALKHHIMQVHEPPTLQCKFCDMVFHIKPSLNSHLRRVHFERTIPCPVCNKKYGSKGDAFKCPQCPHSSKTASNLKLHLRTHTGIKPYECAVCGKKYAVKGSLRNHLIMKHNRSKRKTEKYLCNYETCNFRSVSRSVLLEHQRTHTGEKPFQCSICNTAFATKAAVGRHVAQRHNPATLQCEFCEKVFKVSATLRCHIRRPFDTRAAMLRHLRNIHIEPRKFLCNYESCNFGTISRAVLREHERTHTGEKPFQCSICNTTFAKKISVERHIAQRHKPATLQCEFCDKVFKITASLRLHIRRLHLRTHTGEKPFECAECGKCYVQKIALRIHMTMKHDTMLRKHQRKHTGEKPYSCNVCNKFFSSTTGLNIHTAHKHGVPTHQCTLCEKSFKVQESLKKHKTELRRPKPERKFKCPHCPKTTKTATNLKLHIRTHTGEKPYECADCGKCYVQKCALKVHITMKHDRNKKKTEICQICGKGFYFSRRLRNHIREIHTNRERYPCSICGKTYSAKNGVAIHMQTMLREHARKHTGEKPYGCKICNKFFSSTTSLNSHNAHKHGAPTHQCTLCEKSFKVQESLKKHVQRVHEERKFPSTSLKLHMRSHTGEKPYECADCGRYYLQKCALKIHINMKHDRNKKRTEFIWLLMVHQFISAILVKNPSKSEKVSRSTKKFKCPHCPQTAISPANLKHHIRTHTGEKPFECADCGKCYLQKCALRIHITMKHDSNKKRTEACHLCGKTFYFTRVLKNHIREIHTNRERYPCSICGKTYSSKHAVDSHIKSHKGDSNVHIVLKQQKPPQTLNSIFGLTQGKSHLNVLNVENAMFRNVLCRFT</sequence>
<feature type="domain" description="C2H2-type" evidence="12">
    <location>
        <begin position="793"/>
        <end position="825"/>
    </location>
</feature>
<evidence type="ECO:0000313" key="14">
    <source>
        <dbReference type="Proteomes" id="UP000092462"/>
    </source>
</evidence>
<dbReference type="InterPro" id="IPR013087">
    <property type="entry name" value="Znf_C2H2_type"/>
</dbReference>
<keyword evidence="14" id="KW-1185">Reference proteome</keyword>
<feature type="domain" description="C2H2-type" evidence="12">
    <location>
        <begin position="198"/>
        <end position="226"/>
    </location>
</feature>
<dbReference type="VEuPathDB" id="VectorBase:PPAI002764"/>
<evidence type="ECO:0000256" key="2">
    <source>
        <dbReference type="ARBA" id="ARBA00006991"/>
    </source>
</evidence>
<evidence type="ECO:0000256" key="3">
    <source>
        <dbReference type="ARBA" id="ARBA00022723"/>
    </source>
</evidence>
<dbReference type="FunFam" id="3.30.160.60:FF:000446">
    <property type="entry name" value="Zinc finger protein"/>
    <property type="match status" value="6"/>
</dbReference>
<evidence type="ECO:0000256" key="6">
    <source>
        <dbReference type="ARBA" id="ARBA00022833"/>
    </source>
</evidence>
<protein>
    <recommendedName>
        <fullName evidence="12">C2H2-type domain-containing protein</fullName>
    </recommendedName>
</protein>
<evidence type="ECO:0000256" key="5">
    <source>
        <dbReference type="ARBA" id="ARBA00022771"/>
    </source>
</evidence>
<dbReference type="GO" id="GO:0005634">
    <property type="term" value="C:nucleus"/>
    <property type="evidence" value="ECO:0007669"/>
    <property type="project" value="UniProtKB-SubCell"/>
</dbReference>
<keyword evidence="4" id="KW-0677">Repeat</keyword>
<feature type="domain" description="C2H2-type" evidence="12">
    <location>
        <begin position="170"/>
        <end position="197"/>
    </location>
</feature>
<feature type="domain" description="C2H2-type" evidence="12">
    <location>
        <begin position="437"/>
        <end position="464"/>
    </location>
</feature>
<feature type="domain" description="C2H2-type" evidence="12">
    <location>
        <begin position="344"/>
        <end position="367"/>
    </location>
</feature>
<dbReference type="VEuPathDB" id="VectorBase:PPAPM1_012424"/>
<keyword evidence="3" id="KW-0479">Metal-binding</keyword>
<feature type="compositionally biased region" description="Basic residues" evidence="11">
    <location>
        <begin position="148"/>
        <end position="160"/>
    </location>
</feature>
<feature type="domain" description="C2H2-type" evidence="12">
    <location>
        <begin position="286"/>
        <end position="314"/>
    </location>
</feature>
<keyword evidence="6" id="KW-0862">Zinc</keyword>
<feature type="domain" description="C2H2-type" evidence="12">
    <location>
        <begin position="314"/>
        <end position="343"/>
    </location>
</feature>
<dbReference type="SMART" id="SM00355">
    <property type="entry name" value="ZnF_C2H2"/>
    <property type="match status" value="38"/>
</dbReference>
<dbReference type="VEuPathDB" id="VectorBase:PPAPM1_001894"/>
<dbReference type="PANTHER" id="PTHR24408">
    <property type="entry name" value="ZINC FINGER PROTEIN"/>
    <property type="match status" value="1"/>
</dbReference>
<proteinExistence type="inferred from homology"/>
<feature type="domain" description="C2H2-type" evidence="12">
    <location>
        <begin position="866"/>
        <end position="889"/>
    </location>
</feature>
<comment type="subcellular location">
    <subcellularLocation>
        <location evidence="1">Nucleus</location>
    </subcellularLocation>
</comment>
<dbReference type="GO" id="GO:0008270">
    <property type="term" value="F:zinc ion binding"/>
    <property type="evidence" value="ECO:0007669"/>
    <property type="project" value="UniProtKB-KW"/>
</dbReference>
<feature type="domain" description="C2H2-type" evidence="12">
    <location>
        <begin position="1049"/>
        <end position="1077"/>
    </location>
</feature>
<evidence type="ECO:0000256" key="11">
    <source>
        <dbReference type="SAM" id="MobiDB-lite"/>
    </source>
</evidence>
<dbReference type="Pfam" id="PF00096">
    <property type="entry name" value="zf-C2H2"/>
    <property type="match status" value="11"/>
</dbReference>
<feature type="domain" description="C2H2-type" evidence="12">
    <location>
        <begin position="634"/>
        <end position="663"/>
    </location>
</feature>
<feature type="domain" description="C2H2-type" evidence="12">
    <location>
        <begin position="925"/>
        <end position="952"/>
    </location>
</feature>
<dbReference type="FunFam" id="3.30.160.60:FF:000710">
    <property type="entry name" value="Zinc finger protein 768"/>
    <property type="match status" value="2"/>
</dbReference>
<dbReference type="PROSITE" id="PS00028">
    <property type="entry name" value="ZINC_FINGER_C2H2_1"/>
    <property type="match status" value="26"/>
</dbReference>
<evidence type="ECO:0000256" key="10">
    <source>
        <dbReference type="ARBA" id="ARBA00023242"/>
    </source>
</evidence>
<comment type="similarity">
    <text evidence="2">Belongs to the krueppel C2H2-type zinc-finger protein family.</text>
</comment>
<evidence type="ECO:0000256" key="4">
    <source>
        <dbReference type="ARBA" id="ARBA00022737"/>
    </source>
</evidence>
<feature type="domain" description="C2H2-type" evidence="12">
    <location>
        <begin position="826"/>
        <end position="865"/>
    </location>
</feature>
<feature type="domain" description="C2H2-type" evidence="12">
    <location>
        <begin position="228"/>
        <end position="256"/>
    </location>
</feature>
<dbReference type="InterPro" id="IPR036236">
    <property type="entry name" value="Znf_C2H2_sf"/>
</dbReference>
<evidence type="ECO:0000256" key="9">
    <source>
        <dbReference type="ARBA" id="ARBA00023163"/>
    </source>
</evidence>
<feature type="domain" description="C2H2-type" evidence="12">
    <location>
        <begin position="471"/>
        <end position="500"/>
    </location>
</feature>
<evidence type="ECO:0000256" key="8">
    <source>
        <dbReference type="ARBA" id="ARBA00023125"/>
    </source>
</evidence>
<feature type="domain" description="C2H2-type" evidence="12">
    <location>
        <begin position="984"/>
        <end position="1012"/>
    </location>
</feature>
<feature type="domain" description="C2H2-type" evidence="12">
    <location>
        <begin position="573"/>
        <end position="600"/>
    </location>
</feature>
<feature type="domain" description="C2H2-type" evidence="12">
    <location>
        <begin position="501"/>
        <end position="524"/>
    </location>
</feature>